<evidence type="ECO:0000256" key="2">
    <source>
        <dbReference type="ARBA" id="ARBA00022980"/>
    </source>
</evidence>
<evidence type="ECO:0000256" key="4">
    <source>
        <dbReference type="ARBA" id="ARBA00035255"/>
    </source>
</evidence>
<dbReference type="PROSITE" id="PS50881">
    <property type="entry name" value="S5_DSRBD"/>
    <property type="match status" value="1"/>
</dbReference>
<dbReference type="SUPFAM" id="SSF54211">
    <property type="entry name" value="Ribosomal protein S5 domain 2-like"/>
    <property type="match status" value="1"/>
</dbReference>
<comment type="similarity">
    <text evidence="1 7">Belongs to the universal ribosomal protein uS5 family.</text>
</comment>
<accession>A0A1F8DUW0</accession>
<keyword evidence="3 6" id="KW-0687">Ribonucleoprotein</keyword>
<dbReference type="GO" id="GO:0003735">
    <property type="term" value="F:structural constituent of ribosome"/>
    <property type="evidence" value="ECO:0007669"/>
    <property type="project" value="UniProtKB-UniRule"/>
</dbReference>
<name>A0A1F8DUW0_9BACT</name>
<dbReference type="Gene3D" id="3.30.230.10">
    <property type="match status" value="1"/>
</dbReference>
<dbReference type="Pfam" id="PF00333">
    <property type="entry name" value="Ribosomal_S5"/>
    <property type="match status" value="1"/>
</dbReference>
<dbReference type="InterPro" id="IPR018192">
    <property type="entry name" value="Ribosomal_uS5_N_CS"/>
</dbReference>
<dbReference type="GO" id="GO:0005737">
    <property type="term" value="C:cytoplasm"/>
    <property type="evidence" value="ECO:0007669"/>
    <property type="project" value="UniProtKB-ARBA"/>
</dbReference>
<dbReference type="FunFam" id="3.30.230.10:FF:000002">
    <property type="entry name" value="30S ribosomal protein S5"/>
    <property type="match status" value="1"/>
</dbReference>
<keyword evidence="2 6" id="KW-0689">Ribosomal protein</keyword>
<dbReference type="Proteomes" id="UP000178946">
    <property type="component" value="Unassembled WGS sequence"/>
</dbReference>
<evidence type="ECO:0000256" key="3">
    <source>
        <dbReference type="ARBA" id="ARBA00023274"/>
    </source>
</evidence>
<dbReference type="InterPro" id="IPR020568">
    <property type="entry name" value="Ribosomal_Su5_D2-typ_SF"/>
</dbReference>
<evidence type="ECO:0000313" key="11">
    <source>
        <dbReference type="Proteomes" id="UP000178946"/>
    </source>
</evidence>
<feature type="compositionally biased region" description="Polar residues" evidence="8">
    <location>
        <begin position="158"/>
        <end position="175"/>
    </location>
</feature>
<evidence type="ECO:0000256" key="7">
    <source>
        <dbReference type="RuleBase" id="RU003823"/>
    </source>
</evidence>
<evidence type="ECO:0000313" key="10">
    <source>
        <dbReference type="EMBL" id="OGM91615.1"/>
    </source>
</evidence>
<dbReference type="GO" id="GO:0003723">
    <property type="term" value="F:RNA binding"/>
    <property type="evidence" value="ECO:0007669"/>
    <property type="project" value="InterPro"/>
</dbReference>
<protein>
    <recommendedName>
        <fullName evidence="4">Small ribosomal subunit protein uS5</fullName>
    </recommendedName>
    <alternativeName>
        <fullName evidence="5">30S ribosomal protein S5</fullName>
    </alternativeName>
</protein>
<dbReference type="InterPro" id="IPR005324">
    <property type="entry name" value="Ribosomal_uS5_C"/>
</dbReference>
<evidence type="ECO:0000256" key="5">
    <source>
        <dbReference type="ARBA" id="ARBA00035519"/>
    </source>
</evidence>
<reference evidence="10 11" key="1">
    <citation type="journal article" date="2016" name="Nat. Commun.">
        <title>Thousands of microbial genomes shed light on interconnected biogeochemical processes in an aquifer system.</title>
        <authorList>
            <person name="Anantharaman K."/>
            <person name="Brown C.T."/>
            <person name="Hug L.A."/>
            <person name="Sharon I."/>
            <person name="Castelle C.J."/>
            <person name="Probst A.J."/>
            <person name="Thomas B.C."/>
            <person name="Singh A."/>
            <person name="Wilkins M.J."/>
            <person name="Karaoz U."/>
            <person name="Brodie E.L."/>
            <person name="Williams K.H."/>
            <person name="Hubbard S.S."/>
            <person name="Banfield J.F."/>
        </authorList>
    </citation>
    <scope>NUCLEOTIDE SEQUENCE [LARGE SCALE GENOMIC DNA]</scope>
</reference>
<dbReference type="Pfam" id="PF03719">
    <property type="entry name" value="Ribosomal_S5_C"/>
    <property type="match status" value="1"/>
</dbReference>
<evidence type="ECO:0000259" key="9">
    <source>
        <dbReference type="PROSITE" id="PS50881"/>
    </source>
</evidence>
<dbReference type="AlphaFoldDB" id="A0A1F8DUW0"/>
<dbReference type="GO" id="GO:0005840">
    <property type="term" value="C:ribosome"/>
    <property type="evidence" value="ECO:0007669"/>
    <property type="project" value="UniProtKB-KW"/>
</dbReference>
<dbReference type="PROSITE" id="PS00585">
    <property type="entry name" value="RIBOSOMAL_S5"/>
    <property type="match status" value="1"/>
</dbReference>
<organism evidence="10 11">
    <name type="scientific">Candidatus Wolfebacteria bacterium RIFCSPLOWO2_01_FULL_45_19</name>
    <dbReference type="NCBI Taxonomy" id="1802557"/>
    <lineage>
        <taxon>Bacteria</taxon>
        <taxon>Candidatus Wolfeibacteriota</taxon>
    </lineage>
</organism>
<dbReference type="STRING" id="1802557.A3A20_01595"/>
<dbReference type="EMBL" id="MGIR01000001">
    <property type="protein sequence ID" value="OGM91615.1"/>
    <property type="molecule type" value="Genomic_DNA"/>
</dbReference>
<dbReference type="InterPro" id="IPR014721">
    <property type="entry name" value="Ribsml_uS5_D2-typ_fold_subgr"/>
</dbReference>
<dbReference type="SUPFAM" id="SSF54768">
    <property type="entry name" value="dsRNA-binding domain-like"/>
    <property type="match status" value="1"/>
</dbReference>
<evidence type="ECO:0000256" key="1">
    <source>
        <dbReference type="ARBA" id="ARBA00008945"/>
    </source>
</evidence>
<feature type="region of interest" description="Disordered" evidence="8">
    <location>
        <begin position="154"/>
        <end position="175"/>
    </location>
</feature>
<dbReference type="Gene3D" id="3.30.160.20">
    <property type="match status" value="1"/>
</dbReference>
<gene>
    <name evidence="10" type="ORF">A3A20_01595</name>
</gene>
<feature type="domain" description="S5 DRBM" evidence="9">
    <location>
        <begin position="10"/>
        <end position="73"/>
    </location>
</feature>
<dbReference type="InterPro" id="IPR013810">
    <property type="entry name" value="Ribosomal_uS5_N"/>
</dbReference>
<dbReference type="PANTHER" id="PTHR48277:SF1">
    <property type="entry name" value="MITOCHONDRIAL RIBOSOMAL PROTEIN S5"/>
    <property type="match status" value="1"/>
</dbReference>
<sequence length="175" mass="19058">MIQTRHKGEYEEKVLDLRRVTRVVAGGKRFRFRATLVLGNGKGKVGVGVSKGLDVADAIRKAKTDANKNMMEVPMKDRTIPHEVYAKYSAARVLIKPAVKGHGLRAGGAVRSVLLLAGVKDATAKVLGRTSNKLTNALAAIEALKQLRNLRTEERKNSITQEPKNDATTSITDKS</sequence>
<dbReference type="GO" id="GO:1990904">
    <property type="term" value="C:ribonucleoprotein complex"/>
    <property type="evidence" value="ECO:0007669"/>
    <property type="project" value="UniProtKB-UniRule"/>
</dbReference>
<evidence type="ECO:0000256" key="8">
    <source>
        <dbReference type="SAM" id="MobiDB-lite"/>
    </source>
</evidence>
<dbReference type="InterPro" id="IPR000851">
    <property type="entry name" value="Ribosomal_uS5"/>
</dbReference>
<proteinExistence type="inferred from homology"/>
<comment type="caution">
    <text evidence="10">The sequence shown here is derived from an EMBL/GenBank/DDBJ whole genome shotgun (WGS) entry which is preliminary data.</text>
</comment>
<dbReference type="GO" id="GO:0006412">
    <property type="term" value="P:translation"/>
    <property type="evidence" value="ECO:0007669"/>
    <property type="project" value="InterPro"/>
</dbReference>
<dbReference type="PANTHER" id="PTHR48277">
    <property type="entry name" value="MITOCHONDRIAL RIBOSOMAL PROTEIN S5"/>
    <property type="match status" value="1"/>
</dbReference>
<evidence type="ECO:0000256" key="6">
    <source>
        <dbReference type="PROSITE-ProRule" id="PRU00268"/>
    </source>
</evidence>